<dbReference type="SMART" id="SM00388">
    <property type="entry name" value="HisKA"/>
    <property type="match status" value="1"/>
</dbReference>
<evidence type="ECO:0000256" key="10">
    <source>
        <dbReference type="SAM" id="Phobius"/>
    </source>
</evidence>
<dbReference type="InterPro" id="IPR004358">
    <property type="entry name" value="Sig_transdc_His_kin-like_C"/>
</dbReference>
<name>A0A1P8KJU0_9BACT</name>
<dbReference type="KEGG" id="alp:LPB137_02620"/>
<evidence type="ECO:0000259" key="11">
    <source>
        <dbReference type="PROSITE" id="PS50109"/>
    </source>
</evidence>
<evidence type="ECO:0000256" key="3">
    <source>
        <dbReference type="ARBA" id="ARBA00012438"/>
    </source>
</evidence>
<dbReference type="InterPro" id="IPR036097">
    <property type="entry name" value="HisK_dim/P_sf"/>
</dbReference>
<dbReference type="Proteomes" id="UP000186074">
    <property type="component" value="Chromosome"/>
</dbReference>
<sequence>MEAKSIYKQFYTKLIIATSLFIITLSFIFYEYTRSTVYENIQEKMLKSAKEIYLISLKKKLTKENFEAIEHDDVTIELVSNISIKKYKFYRYKKNETYYIKLIYPLDLNNKLFVQINRNINFERDLVYSIIFKNLFILAIPGFILMLLYSLAVSKSLLKPIIQINKKLSNMDENSLTQIDKKDLPIEFHSLSNSINSLTNRIETYVKFKKELFIGAAHELKTPLAVMKLKNEVTLRKTREVEDYEETLKLTVKQIDDMNVMISSILDIGRAEGAQFEQTIDLDLVEYLKKKSNDYRMLSAQKNIIITFFSNVNTLKTSIQVTLLNQILQNFVQNAIKFTPENKSIAIRLKKTKTKVVITVTDEGAGIDEKMDLFAPFKRYGNQSGVGLGLFLAKNAADALRAKISIKNRKDQKEGCIAKLVINNTSNIMDI</sequence>
<proteinExistence type="predicted"/>
<dbReference type="SUPFAM" id="SSF47384">
    <property type="entry name" value="Homodimeric domain of signal transducing histidine kinase"/>
    <property type="match status" value="1"/>
</dbReference>
<evidence type="ECO:0000256" key="8">
    <source>
        <dbReference type="ARBA" id="ARBA00022989"/>
    </source>
</evidence>
<dbReference type="InterPro" id="IPR003661">
    <property type="entry name" value="HisK_dim/P_dom"/>
</dbReference>
<comment type="subcellular location">
    <subcellularLocation>
        <location evidence="2">Membrane</location>
    </subcellularLocation>
</comment>
<dbReference type="SUPFAM" id="SSF55874">
    <property type="entry name" value="ATPase domain of HSP90 chaperone/DNA topoisomerase II/histidine kinase"/>
    <property type="match status" value="1"/>
</dbReference>
<gene>
    <name evidence="12" type="ORF">LPB137_02620</name>
</gene>
<dbReference type="SMART" id="SM00387">
    <property type="entry name" value="HATPase_c"/>
    <property type="match status" value="1"/>
</dbReference>
<accession>A0A1P8KJU0</accession>
<comment type="catalytic activity">
    <reaction evidence="1">
        <text>ATP + protein L-histidine = ADP + protein N-phospho-L-histidine.</text>
        <dbReference type="EC" id="2.7.13.3"/>
    </reaction>
</comment>
<keyword evidence="4" id="KW-0597">Phosphoprotein</keyword>
<keyword evidence="8 10" id="KW-1133">Transmembrane helix</keyword>
<dbReference type="CDD" id="cd00075">
    <property type="entry name" value="HATPase"/>
    <property type="match status" value="1"/>
</dbReference>
<keyword evidence="5" id="KW-0808">Transferase</keyword>
<dbReference type="InterPro" id="IPR005467">
    <property type="entry name" value="His_kinase_dom"/>
</dbReference>
<dbReference type="GO" id="GO:0005886">
    <property type="term" value="C:plasma membrane"/>
    <property type="evidence" value="ECO:0007669"/>
    <property type="project" value="TreeGrafter"/>
</dbReference>
<evidence type="ECO:0000256" key="9">
    <source>
        <dbReference type="ARBA" id="ARBA00023136"/>
    </source>
</evidence>
<evidence type="ECO:0000256" key="2">
    <source>
        <dbReference type="ARBA" id="ARBA00004370"/>
    </source>
</evidence>
<evidence type="ECO:0000256" key="7">
    <source>
        <dbReference type="ARBA" id="ARBA00022777"/>
    </source>
</evidence>
<dbReference type="RefSeq" id="WP_076084019.1">
    <property type="nucleotide sequence ID" value="NZ_CP019070.1"/>
</dbReference>
<keyword evidence="13" id="KW-1185">Reference proteome</keyword>
<reference evidence="12 13" key="1">
    <citation type="submission" date="2017-01" db="EMBL/GenBank/DDBJ databases">
        <title>Genome sequencing of Arcobacter sp. LPB0137.</title>
        <authorList>
            <person name="Lee G.-W."/>
            <person name="Yi H."/>
        </authorList>
    </citation>
    <scope>NUCLEOTIDE SEQUENCE [LARGE SCALE GENOMIC DNA]</scope>
    <source>
        <strain evidence="12 13">LPB0137</strain>
    </source>
</reference>
<dbReference type="Gene3D" id="1.10.287.130">
    <property type="match status" value="1"/>
</dbReference>
<dbReference type="CDD" id="cd00082">
    <property type="entry name" value="HisKA"/>
    <property type="match status" value="1"/>
</dbReference>
<dbReference type="EC" id="2.7.13.3" evidence="3"/>
<keyword evidence="9 10" id="KW-0472">Membrane</keyword>
<organism evidence="12 13">
    <name type="scientific">Poseidonibacter parvus</name>
    <dbReference type="NCBI Taxonomy" id="1850254"/>
    <lineage>
        <taxon>Bacteria</taxon>
        <taxon>Pseudomonadati</taxon>
        <taxon>Campylobacterota</taxon>
        <taxon>Epsilonproteobacteria</taxon>
        <taxon>Campylobacterales</taxon>
        <taxon>Arcobacteraceae</taxon>
        <taxon>Poseidonibacter</taxon>
    </lineage>
</organism>
<dbReference type="Gene3D" id="3.30.565.10">
    <property type="entry name" value="Histidine kinase-like ATPase, C-terminal domain"/>
    <property type="match status" value="1"/>
</dbReference>
<dbReference type="AlphaFoldDB" id="A0A1P8KJU0"/>
<evidence type="ECO:0000256" key="5">
    <source>
        <dbReference type="ARBA" id="ARBA00022679"/>
    </source>
</evidence>
<dbReference type="InterPro" id="IPR050428">
    <property type="entry name" value="TCS_sensor_his_kinase"/>
</dbReference>
<dbReference type="OrthoDB" id="9762826at2"/>
<dbReference type="EMBL" id="CP019070">
    <property type="protein sequence ID" value="APW64817.1"/>
    <property type="molecule type" value="Genomic_DNA"/>
</dbReference>
<dbReference type="InterPro" id="IPR003594">
    <property type="entry name" value="HATPase_dom"/>
</dbReference>
<feature type="transmembrane region" description="Helical" evidence="10">
    <location>
        <begin position="12"/>
        <end position="30"/>
    </location>
</feature>
<dbReference type="PANTHER" id="PTHR45436:SF5">
    <property type="entry name" value="SENSOR HISTIDINE KINASE TRCS"/>
    <property type="match status" value="1"/>
</dbReference>
<dbReference type="GO" id="GO:0000155">
    <property type="term" value="F:phosphorelay sensor kinase activity"/>
    <property type="evidence" value="ECO:0007669"/>
    <property type="project" value="InterPro"/>
</dbReference>
<feature type="transmembrane region" description="Helical" evidence="10">
    <location>
        <begin position="126"/>
        <end position="149"/>
    </location>
</feature>
<dbReference type="PANTHER" id="PTHR45436">
    <property type="entry name" value="SENSOR HISTIDINE KINASE YKOH"/>
    <property type="match status" value="1"/>
</dbReference>
<dbReference type="Pfam" id="PF02518">
    <property type="entry name" value="HATPase_c"/>
    <property type="match status" value="1"/>
</dbReference>
<dbReference type="STRING" id="1850254.LPB137_02620"/>
<evidence type="ECO:0000256" key="6">
    <source>
        <dbReference type="ARBA" id="ARBA00022692"/>
    </source>
</evidence>
<keyword evidence="7 12" id="KW-0418">Kinase</keyword>
<evidence type="ECO:0000256" key="4">
    <source>
        <dbReference type="ARBA" id="ARBA00022553"/>
    </source>
</evidence>
<keyword evidence="6 10" id="KW-0812">Transmembrane</keyword>
<evidence type="ECO:0000313" key="13">
    <source>
        <dbReference type="Proteomes" id="UP000186074"/>
    </source>
</evidence>
<evidence type="ECO:0000256" key="1">
    <source>
        <dbReference type="ARBA" id="ARBA00000085"/>
    </source>
</evidence>
<dbReference type="PROSITE" id="PS50109">
    <property type="entry name" value="HIS_KIN"/>
    <property type="match status" value="1"/>
</dbReference>
<evidence type="ECO:0000313" key="12">
    <source>
        <dbReference type="EMBL" id="APW64817.1"/>
    </source>
</evidence>
<dbReference type="InterPro" id="IPR036890">
    <property type="entry name" value="HATPase_C_sf"/>
</dbReference>
<dbReference type="Pfam" id="PF00512">
    <property type="entry name" value="HisKA"/>
    <property type="match status" value="1"/>
</dbReference>
<protein>
    <recommendedName>
        <fullName evidence="3">histidine kinase</fullName>
        <ecNumber evidence="3">2.7.13.3</ecNumber>
    </recommendedName>
</protein>
<dbReference type="PRINTS" id="PR00344">
    <property type="entry name" value="BCTRLSENSOR"/>
</dbReference>
<feature type="domain" description="Histidine kinase" evidence="11">
    <location>
        <begin position="215"/>
        <end position="426"/>
    </location>
</feature>